<evidence type="ECO:0000256" key="1">
    <source>
        <dbReference type="SAM" id="MobiDB-lite"/>
    </source>
</evidence>
<name>A0ABP8UZW2_9GAMM</name>
<dbReference type="EMBL" id="BAABFL010000132">
    <property type="protein sequence ID" value="GAA4649380.1"/>
    <property type="molecule type" value="Genomic_DNA"/>
</dbReference>
<keyword evidence="3" id="KW-1185">Reference proteome</keyword>
<protein>
    <submittedName>
        <fullName evidence="2">Uncharacterized protein</fullName>
    </submittedName>
</protein>
<sequence>MPNQSLMERLLALPGNMYDWLKFEVIIPLTERLILLVSPKSPLDRLIEDEQRAIKREFSNIIYSSDGTLKEEVICHRFEEYLNVVMDRNTDLSPTQRMKLICALRDELLSISLNNRYIDQVLLKRWTLRDDVLKEARHLIGGALNQIIAKYYQEIERIANQAENGCISGFLSQCHHDLNLSEANTIRLYNDFRSYYKHYTENMSCNPERFMRDAESPTIVPHAFNTDFHREGVTLSYPARDGRQPLELPIVEKSERKQKETALMEHLQEITGNNARAIYTICSHLNQFPKRATHYFFTRVLNQCLGLEFSLDRDHADIKTCIGVDEDNNNKIVIVQKLDIKHDIGHEENSDNNTSGPNSLRVTTEGRDSQYSSLSDYQERWIGMAMSIETRVTIDINNPEYALVELMDPFIHLP</sequence>
<evidence type="ECO:0000313" key="3">
    <source>
        <dbReference type="Proteomes" id="UP001500604"/>
    </source>
</evidence>
<organism evidence="2 3">
    <name type="scientific">Kistimonas scapharcae</name>
    <dbReference type="NCBI Taxonomy" id="1036133"/>
    <lineage>
        <taxon>Bacteria</taxon>
        <taxon>Pseudomonadati</taxon>
        <taxon>Pseudomonadota</taxon>
        <taxon>Gammaproteobacteria</taxon>
        <taxon>Oceanospirillales</taxon>
        <taxon>Endozoicomonadaceae</taxon>
        <taxon>Kistimonas</taxon>
    </lineage>
</organism>
<gene>
    <name evidence="2" type="ORF">GCM10023116_16540</name>
</gene>
<dbReference type="Proteomes" id="UP001500604">
    <property type="component" value="Unassembled WGS sequence"/>
</dbReference>
<feature type="region of interest" description="Disordered" evidence="1">
    <location>
        <begin position="345"/>
        <end position="371"/>
    </location>
</feature>
<accession>A0ABP8UZW2</accession>
<reference evidence="3" key="1">
    <citation type="journal article" date="2019" name="Int. J. Syst. Evol. Microbiol.">
        <title>The Global Catalogue of Microorganisms (GCM) 10K type strain sequencing project: providing services to taxonomists for standard genome sequencing and annotation.</title>
        <authorList>
            <consortium name="The Broad Institute Genomics Platform"/>
            <consortium name="The Broad Institute Genome Sequencing Center for Infectious Disease"/>
            <person name="Wu L."/>
            <person name="Ma J."/>
        </authorList>
    </citation>
    <scope>NUCLEOTIDE SEQUENCE [LARGE SCALE GENOMIC DNA]</scope>
    <source>
        <strain evidence="3">JCM 17805</strain>
    </source>
</reference>
<feature type="compositionally biased region" description="Polar residues" evidence="1">
    <location>
        <begin position="351"/>
        <end position="362"/>
    </location>
</feature>
<comment type="caution">
    <text evidence="2">The sequence shown here is derived from an EMBL/GenBank/DDBJ whole genome shotgun (WGS) entry which is preliminary data.</text>
</comment>
<proteinExistence type="predicted"/>
<evidence type="ECO:0000313" key="2">
    <source>
        <dbReference type="EMBL" id="GAA4649380.1"/>
    </source>
</evidence>